<evidence type="ECO:0000313" key="5">
    <source>
        <dbReference type="EMBL" id="PFH53811.1"/>
    </source>
</evidence>
<dbReference type="Pfam" id="PF00172">
    <property type="entry name" value="Zn_clus"/>
    <property type="match status" value="1"/>
</dbReference>
<dbReference type="SMART" id="SM00066">
    <property type="entry name" value="GAL4"/>
    <property type="match status" value="1"/>
</dbReference>
<dbReference type="EMBL" id="KZ301972">
    <property type="protein sequence ID" value="PFH53811.1"/>
    <property type="molecule type" value="Genomic_DNA"/>
</dbReference>
<dbReference type="CDD" id="cd14653">
    <property type="entry name" value="ZIP_Gal4p-like"/>
    <property type="match status" value="1"/>
</dbReference>
<dbReference type="OrthoDB" id="4456959at2759"/>
<evidence type="ECO:0000313" key="6">
    <source>
        <dbReference type="Proteomes" id="UP000242287"/>
    </source>
</evidence>
<proteinExistence type="predicted"/>
<dbReference type="InterPro" id="IPR007219">
    <property type="entry name" value="XnlR_reg_dom"/>
</dbReference>
<gene>
    <name evidence="5" type="ORF">AMATHDRAFT_54332</name>
</gene>
<dbReference type="CDD" id="cd12148">
    <property type="entry name" value="fungal_TF_MHR"/>
    <property type="match status" value="1"/>
</dbReference>
<dbReference type="SUPFAM" id="SSF57701">
    <property type="entry name" value="Zn2/Cys6 DNA-binding domain"/>
    <property type="match status" value="1"/>
</dbReference>
<evidence type="ECO:0000256" key="3">
    <source>
        <dbReference type="SAM" id="MobiDB-lite"/>
    </source>
</evidence>
<dbReference type="InterPro" id="IPR050987">
    <property type="entry name" value="AtrR-like"/>
</dbReference>
<dbReference type="Proteomes" id="UP000242287">
    <property type="component" value="Unassembled WGS sequence"/>
</dbReference>
<protein>
    <recommendedName>
        <fullName evidence="4">Zn(2)-C6 fungal-type domain-containing protein</fullName>
    </recommendedName>
</protein>
<keyword evidence="6" id="KW-1185">Reference proteome</keyword>
<keyword evidence="1" id="KW-0479">Metal-binding</keyword>
<organism evidence="5 6">
    <name type="scientific">Amanita thiersii Skay4041</name>
    <dbReference type="NCBI Taxonomy" id="703135"/>
    <lineage>
        <taxon>Eukaryota</taxon>
        <taxon>Fungi</taxon>
        <taxon>Dikarya</taxon>
        <taxon>Basidiomycota</taxon>
        <taxon>Agaricomycotina</taxon>
        <taxon>Agaricomycetes</taxon>
        <taxon>Agaricomycetidae</taxon>
        <taxon>Agaricales</taxon>
        <taxon>Pluteineae</taxon>
        <taxon>Amanitaceae</taxon>
        <taxon>Amanita</taxon>
    </lineage>
</organism>
<dbReference type="InterPro" id="IPR036864">
    <property type="entry name" value="Zn2-C6_fun-type_DNA-bd_sf"/>
</dbReference>
<dbReference type="Gene3D" id="4.10.240.10">
    <property type="entry name" value="Zn(2)-C6 fungal-type DNA-binding domain"/>
    <property type="match status" value="1"/>
</dbReference>
<evidence type="ECO:0000256" key="1">
    <source>
        <dbReference type="ARBA" id="ARBA00022723"/>
    </source>
</evidence>
<dbReference type="PANTHER" id="PTHR46910">
    <property type="entry name" value="TRANSCRIPTION FACTOR PDR1"/>
    <property type="match status" value="1"/>
</dbReference>
<dbReference type="PROSITE" id="PS00018">
    <property type="entry name" value="EF_HAND_1"/>
    <property type="match status" value="1"/>
</dbReference>
<feature type="region of interest" description="Disordered" evidence="3">
    <location>
        <begin position="96"/>
        <end position="151"/>
    </location>
</feature>
<dbReference type="GO" id="GO:0003677">
    <property type="term" value="F:DNA binding"/>
    <property type="evidence" value="ECO:0007669"/>
    <property type="project" value="InterPro"/>
</dbReference>
<dbReference type="AlphaFoldDB" id="A0A2A9NZ12"/>
<feature type="domain" description="Zn(2)-C6 fungal-type" evidence="4">
    <location>
        <begin position="29"/>
        <end position="62"/>
    </location>
</feature>
<dbReference type="PROSITE" id="PS50048">
    <property type="entry name" value="ZN2_CY6_FUNGAL_2"/>
    <property type="match status" value="1"/>
</dbReference>
<reference evidence="5 6" key="1">
    <citation type="submission" date="2014-02" db="EMBL/GenBank/DDBJ databases">
        <title>Transposable element dynamics among asymbiotic and ectomycorrhizal Amanita fungi.</title>
        <authorList>
            <consortium name="DOE Joint Genome Institute"/>
            <person name="Hess J."/>
            <person name="Skrede I."/>
            <person name="Wolfe B."/>
            <person name="LaButti K."/>
            <person name="Ohm R.A."/>
            <person name="Grigoriev I.V."/>
            <person name="Pringle A."/>
        </authorList>
    </citation>
    <scope>NUCLEOTIDE SEQUENCE [LARGE SCALE GENOMIC DNA]</scope>
    <source>
        <strain evidence="5 6">SKay4041</strain>
    </source>
</reference>
<dbReference type="CDD" id="cd00067">
    <property type="entry name" value="GAL4"/>
    <property type="match status" value="1"/>
</dbReference>
<dbReference type="PANTHER" id="PTHR46910:SF38">
    <property type="entry name" value="ZN(2)-C6 FUNGAL-TYPE DOMAIN-CONTAINING PROTEIN"/>
    <property type="match status" value="1"/>
</dbReference>
<dbReference type="Pfam" id="PF04082">
    <property type="entry name" value="Fungal_trans"/>
    <property type="match status" value="1"/>
</dbReference>
<evidence type="ECO:0000259" key="4">
    <source>
        <dbReference type="PROSITE" id="PS50048"/>
    </source>
</evidence>
<evidence type="ECO:0000256" key="2">
    <source>
        <dbReference type="ARBA" id="ARBA00023242"/>
    </source>
</evidence>
<dbReference type="InterPro" id="IPR001138">
    <property type="entry name" value="Zn2Cys6_DnaBD"/>
</dbReference>
<dbReference type="STRING" id="703135.A0A2A9NZ12"/>
<sequence length="804" mass="90967">MVSDNDYDRDDEIDPTEFSVVKKRRLNGACDACRRKKVRCDSAVMPGNKCSNCIASSIECTHTPRRTKAQERESNRDSYIRALEERLNNLEQLLRLPRQPETESALPTSPVRGDRTRAISDYSALKSPSPHTLPLSHNSPASDPDAYSEGDTTEADDLAHVALAEHLRNMSVQAIEDRFFGQSSTFMFIKHASVVKQKITGDDKTLLGPGFRRPIYWDIRPWERVYADNAHASNFVYPDLDLIYHLMHLYFDHVNIYFPLLHRPTFQQLVSEGLHLRDTSFGATLLMVCAVASRYSDDPQVILPEDAPSRLSAGWKFFEQVPVLRNYFIDKITLYDVQYYCLAVIYVLGSGIPHAAWNVLGLGIRFAQERGMHRRRGAGQSVSVEDELSKRAFWCLVSMDRMMSTFSGRPCAIQEEDFDIDLPTECDDEYWEIHDTIVTFRQPKGRPSRVSAFVAQLKLCEILAFALRTLYSTKKSKILSGLVGSQWEQRIVGELDSAMNNWKDSLPEHLTWDPYREERTFFEQSATLHGFFYQIQIQIHRPFLQKSSPLSLASLTICTNAARSCSHLLDALGKKSLAPFPHSLMGAFVSGVVLLLNIWGGSKAGVAAAPQKGLADLEKCMYILKLSEARWHVAGRLWDMLKELATMRHDMIPSDLPSNKRQRDSQEHCEKTRIPTNIQQPHGTVVEPQMSGNFEVASQSLDPSVWTHHTPLQMPEAFGDPNFFSPQEWSPPIATKQADRGPQVFGSTAVQTTPMMATTESPSLRDINDDTMSMWFSVPASFNVNDWQTFISELYNPMSGGSYS</sequence>
<dbReference type="GO" id="GO:0000981">
    <property type="term" value="F:DNA-binding transcription factor activity, RNA polymerase II-specific"/>
    <property type="evidence" value="ECO:0007669"/>
    <property type="project" value="InterPro"/>
</dbReference>
<dbReference type="SMART" id="SM00906">
    <property type="entry name" value="Fungal_trans"/>
    <property type="match status" value="1"/>
</dbReference>
<dbReference type="GO" id="GO:0006351">
    <property type="term" value="P:DNA-templated transcription"/>
    <property type="evidence" value="ECO:0007669"/>
    <property type="project" value="InterPro"/>
</dbReference>
<dbReference type="PROSITE" id="PS00463">
    <property type="entry name" value="ZN2_CY6_FUNGAL_1"/>
    <property type="match status" value="1"/>
</dbReference>
<dbReference type="InterPro" id="IPR018247">
    <property type="entry name" value="EF_Hand_1_Ca_BS"/>
</dbReference>
<accession>A0A2A9NZ12</accession>
<dbReference type="GO" id="GO:0008270">
    <property type="term" value="F:zinc ion binding"/>
    <property type="evidence" value="ECO:0007669"/>
    <property type="project" value="InterPro"/>
</dbReference>
<keyword evidence="2" id="KW-0539">Nucleus</keyword>
<name>A0A2A9NZ12_9AGAR</name>